<sequence>MRINEGPINEEVDNAVVAIHQPRLFSRSLVEEILLHFIKIDLGSKSAGVTTLSEVSWISPGILLYHPSVFIGLEV</sequence>
<dbReference type="WBParaSite" id="DME_0000169601-mRNA-1">
    <property type="protein sequence ID" value="DME_0000169601-mRNA-1"/>
    <property type="gene ID" value="DME_0000169601"/>
</dbReference>
<reference evidence="1 3" key="2">
    <citation type="submission" date="2018-11" db="EMBL/GenBank/DDBJ databases">
        <authorList>
            <consortium name="Pathogen Informatics"/>
        </authorList>
    </citation>
    <scope>NUCLEOTIDE SEQUENCE [LARGE SCALE GENOMIC DNA]</scope>
</reference>
<dbReference type="Proteomes" id="UP000274756">
    <property type="component" value="Unassembled WGS sequence"/>
</dbReference>
<dbReference type="AlphaFoldDB" id="A0A0N4U4I3"/>
<organism evidence="2 4">
    <name type="scientific">Dracunculus medinensis</name>
    <name type="common">Guinea worm</name>
    <dbReference type="NCBI Taxonomy" id="318479"/>
    <lineage>
        <taxon>Eukaryota</taxon>
        <taxon>Metazoa</taxon>
        <taxon>Ecdysozoa</taxon>
        <taxon>Nematoda</taxon>
        <taxon>Chromadorea</taxon>
        <taxon>Rhabditida</taxon>
        <taxon>Spirurina</taxon>
        <taxon>Dracunculoidea</taxon>
        <taxon>Dracunculidae</taxon>
        <taxon>Dracunculus</taxon>
    </lineage>
</organism>
<evidence type="ECO:0000313" key="1">
    <source>
        <dbReference type="EMBL" id="VDN56083.1"/>
    </source>
</evidence>
<dbReference type="Proteomes" id="UP000038040">
    <property type="component" value="Unplaced"/>
</dbReference>
<evidence type="ECO:0000313" key="3">
    <source>
        <dbReference type="Proteomes" id="UP000274756"/>
    </source>
</evidence>
<proteinExistence type="predicted"/>
<name>A0A0N4U4I3_DRAME</name>
<evidence type="ECO:0000313" key="2">
    <source>
        <dbReference type="Proteomes" id="UP000038040"/>
    </source>
</evidence>
<protein>
    <submittedName>
        <fullName evidence="4">Rho-GAP domain-containing protein</fullName>
    </submittedName>
</protein>
<evidence type="ECO:0000313" key="4">
    <source>
        <dbReference type="WBParaSite" id="DME_0000169601-mRNA-1"/>
    </source>
</evidence>
<keyword evidence="3" id="KW-1185">Reference proteome</keyword>
<accession>A0A0N4U4I3</accession>
<reference evidence="4" key="1">
    <citation type="submission" date="2017-02" db="UniProtKB">
        <authorList>
            <consortium name="WormBaseParasite"/>
        </authorList>
    </citation>
    <scope>IDENTIFICATION</scope>
</reference>
<dbReference type="EMBL" id="UYYG01001154">
    <property type="protein sequence ID" value="VDN56083.1"/>
    <property type="molecule type" value="Genomic_DNA"/>
</dbReference>
<gene>
    <name evidence="1" type="ORF">DME_LOCUS6056</name>
</gene>